<dbReference type="PROSITE" id="PS50850">
    <property type="entry name" value="MFS"/>
    <property type="match status" value="1"/>
</dbReference>
<proteinExistence type="predicted"/>
<reference evidence="10 11" key="1">
    <citation type="submission" date="2018-12" db="EMBL/GenBank/DDBJ databases">
        <authorList>
            <consortium name="Pathogen Informatics"/>
        </authorList>
    </citation>
    <scope>NUCLEOTIDE SEQUENCE [LARGE SCALE GENOMIC DNA]</scope>
    <source>
        <strain evidence="10 11">NCTC13652</strain>
    </source>
</reference>
<keyword evidence="6 8" id="KW-0472">Membrane</keyword>
<dbReference type="PANTHER" id="PTHR43045:SF1">
    <property type="entry name" value="SHIKIMATE TRANSPORTER"/>
    <property type="match status" value="1"/>
</dbReference>
<feature type="domain" description="Major facilitator superfamily (MFS) profile" evidence="9">
    <location>
        <begin position="23"/>
        <end position="435"/>
    </location>
</feature>
<dbReference type="Proteomes" id="UP000277858">
    <property type="component" value="Chromosome"/>
</dbReference>
<dbReference type="OrthoDB" id="9066401at2"/>
<dbReference type="InterPro" id="IPR036259">
    <property type="entry name" value="MFS_trans_sf"/>
</dbReference>
<evidence type="ECO:0000256" key="4">
    <source>
        <dbReference type="ARBA" id="ARBA00022692"/>
    </source>
</evidence>
<dbReference type="InterPro" id="IPR020846">
    <property type="entry name" value="MFS_dom"/>
</dbReference>
<protein>
    <submittedName>
        <fullName evidence="10">Inner membrane metabolite transport protein yhjE</fullName>
    </submittedName>
</protein>
<feature type="transmembrane region" description="Helical" evidence="8">
    <location>
        <begin position="95"/>
        <end position="114"/>
    </location>
</feature>
<feature type="transmembrane region" description="Helical" evidence="8">
    <location>
        <begin position="239"/>
        <end position="265"/>
    </location>
</feature>
<evidence type="ECO:0000259" key="9">
    <source>
        <dbReference type="PROSITE" id="PS50850"/>
    </source>
</evidence>
<feature type="region of interest" description="Disordered" evidence="7">
    <location>
        <begin position="435"/>
        <end position="454"/>
    </location>
</feature>
<feature type="transmembrane region" description="Helical" evidence="8">
    <location>
        <begin position="377"/>
        <end position="401"/>
    </location>
</feature>
<evidence type="ECO:0000256" key="6">
    <source>
        <dbReference type="ARBA" id="ARBA00023136"/>
    </source>
</evidence>
<evidence type="ECO:0000256" key="8">
    <source>
        <dbReference type="SAM" id="Phobius"/>
    </source>
</evidence>
<dbReference type="GO" id="GO:0022857">
    <property type="term" value="F:transmembrane transporter activity"/>
    <property type="evidence" value="ECO:0007669"/>
    <property type="project" value="InterPro"/>
</dbReference>
<evidence type="ECO:0000256" key="7">
    <source>
        <dbReference type="SAM" id="MobiDB-lite"/>
    </source>
</evidence>
<keyword evidence="4 8" id="KW-0812">Transmembrane</keyword>
<accession>A0A3S5EV73</accession>
<organism evidence="10 11">
    <name type="scientific">Acidipropionibacterium jensenii</name>
    <dbReference type="NCBI Taxonomy" id="1749"/>
    <lineage>
        <taxon>Bacteria</taxon>
        <taxon>Bacillati</taxon>
        <taxon>Actinomycetota</taxon>
        <taxon>Actinomycetes</taxon>
        <taxon>Propionibacteriales</taxon>
        <taxon>Propionibacteriaceae</taxon>
        <taxon>Acidipropionibacterium</taxon>
    </lineage>
</organism>
<comment type="subcellular location">
    <subcellularLocation>
        <location evidence="1">Cell membrane</location>
        <topology evidence="1">Multi-pass membrane protein</topology>
    </subcellularLocation>
</comment>
<feature type="transmembrane region" description="Helical" evidence="8">
    <location>
        <begin position="315"/>
        <end position="333"/>
    </location>
</feature>
<dbReference type="RefSeq" id="WP_036982162.1">
    <property type="nucleotide sequence ID" value="NZ_LR134473.1"/>
</dbReference>
<dbReference type="AlphaFoldDB" id="A0A3S5EV73"/>
<sequence length="454" mass="47530">MTAPASGTAPRTRPTSPREMRRIAFAGAFGTGIELYDFLVFGLAAGLVFPHLFFPQSDPLMGTLQSFMAFGAGFMSRPLGGIIFGHFGDRVSRKTMLVITLLATGTCTVAMGLLPTYATVGALAPALLVGLRVLQGVFMGGEQSGAFIMVTEHAPQGRKALLGASVTAGSPIGSLLGIGTFQIVVLATGDAFSQWGWRIPFLASAVLIGIGLYVRVGISESPEFERLQAESKTRKVPIAGVFSHALIFLVAGILVNLGFNQFIFIVNSFTTSYAAQTIGFSQSEVLLAGLVGSAGMLVVVFIAGHLADRFGMARVMAVGALFQIVWAFPYFWLINSGSLPGLFLAMVAAYVGLSFVFGPMAAYYVSLFRPEHRYSGVALSYNLGAVLGGGLSPSIATALLGHFHGSVGISVYVAIGGALTLAGLAISSRHLNRRDATTDDQVTPAELQGAGQLG</sequence>
<feature type="transmembrane region" description="Helical" evidence="8">
    <location>
        <begin position="199"/>
        <end position="218"/>
    </location>
</feature>
<dbReference type="InterPro" id="IPR011701">
    <property type="entry name" value="MFS"/>
</dbReference>
<evidence type="ECO:0000256" key="5">
    <source>
        <dbReference type="ARBA" id="ARBA00022989"/>
    </source>
</evidence>
<feature type="transmembrane region" description="Helical" evidence="8">
    <location>
        <begin position="285"/>
        <end position="303"/>
    </location>
</feature>
<evidence type="ECO:0000256" key="2">
    <source>
        <dbReference type="ARBA" id="ARBA00022448"/>
    </source>
</evidence>
<feature type="transmembrane region" description="Helical" evidence="8">
    <location>
        <begin position="23"/>
        <end position="47"/>
    </location>
</feature>
<keyword evidence="11" id="KW-1185">Reference proteome</keyword>
<evidence type="ECO:0000256" key="3">
    <source>
        <dbReference type="ARBA" id="ARBA00022475"/>
    </source>
</evidence>
<name>A0A3S5EV73_9ACTN</name>
<dbReference type="STRING" id="1122997.GCA_000425285_02291"/>
<dbReference type="Pfam" id="PF07690">
    <property type="entry name" value="MFS_1"/>
    <property type="match status" value="1"/>
</dbReference>
<dbReference type="SUPFAM" id="SSF103473">
    <property type="entry name" value="MFS general substrate transporter"/>
    <property type="match status" value="1"/>
</dbReference>
<keyword evidence="2" id="KW-0813">Transport</keyword>
<gene>
    <name evidence="10" type="primary">yhjE_2</name>
    <name evidence="10" type="ORF">NCTC13652_01408</name>
</gene>
<evidence type="ECO:0000256" key="1">
    <source>
        <dbReference type="ARBA" id="ARBA00004651"/>
    </source>
</evidence>
<evidence type="ECO:0000313" key="11">
    <source>
        <dbReference type="Proteomes" id="UP000277858"/>
    </source>
</evidence>
<dbReference type="CDD" id="cd17369">
    <property type="entry name" value="MFS_ShiA_like"/>
    <property type="match status" value="1"/>
</dbReference>
<feature type="transmembrane region" description="Helical" evidence="8">
    <location>
        <begin position="160"/>
        <end position="187"/>
    </location>
</feature>
<feature type="transmembrane region" description="Helical" evidence="8">
    <location>
        <begin position="120"/>
        <end position="139"/>
    </location>
</feature>
<dbReference type="GO" id="GO:0005886">
    <property type="term" value="C:plasma membrane"/>
    <property type="evidence" value="ECO:0007669"/>
    <property type="project" value="UniProtKB-SubCell"/>
</dbReference>
<feature type="transmembrane region" description="Helical" evidence="8">
    <location>
        <begin position="407"/>
        <end position="426"/>
    </location>
</feature>
<dbReference type="Gene3D" id="1.20.1250.20">
    <property type="entry name" value="MFS general substrate transporter like domains"/>
    <property type="match status" value="2"/>
</dbReference>
<feature type="transmembrane region" description="Helical" evidence="8">
    <location>
        <begin position="67"/>
        <end position="88"/>
    </location>
</feature>
<evidence type="ECO:0000313" key="10">
    <source>
        <dbReference type="EMBL" id="VEI03209.1"/>
    </source>
</evidence>
<feature type="transmembrane region" description="Helical" evidence="8">
    <location>
        <begin position="339"/>
        <end position="365"/>
    </location>
</feature>
<dbReference type="EMBL" id="LR134473">
    <property type="protein sequence ID" value="VEI03209.1"/>
    <property type="molecule type" value="Genomic_DNA"/>
</dbReference>
<keyword evidence="5 8" id="KW-1133">Transmembrane helix</keyword>
<keyword evidence="3" id="KW-1003">Cell membrane</keyword>
<dbReference type="PANTHER" id="PTHR43045">
    <property type="entry name" value="SHIKIMATE TRANSPORTER"/>
    <property type="match status" value="1"/>
</dbReference>